<dbReference type="OrthoDB" id="73960at2759"/>
<dbReference type="CDD" id="cd03250">
    <property type="entry name" value="ABCC_MRP_domain1"/>
    <property type="match status" value="1"/>
</dbReference>
<dbReference type="CDD" id="cd18579">
    <property type="entry name" value="ABC_6TM_ABCC_D1"/>
    <property type="match status" value="1"/>
</dbReference>
<evidence type="ECO:0000313" key="13">
    <source>
        <dbReference type="EMBL" id="ETV73384.1"/>
    </source>
</evidence>
<dbReference type="SUPFAM" id="SSF90123">
    <property type="entry name" value="ABC transporter transmembrane region"/>
    <property type="match status" value="2"/>
</dbReference>
<name>W4G2V3_APHAT</name>
<dbReference type="FunFam" id="1.20.1560.10:FF:000063">
    <property type="entry name" value="Multidrug resistance protein ABC transporter"/>
    <property type="match status" value="1"/>
</dbReference>
<evidence type="ECO:0000259" key="12">
    <source>
        <dbReference type="PROSITE" id="PS50929"/>
    </source>
</evidence>
<evidence type="ECO:0000256" key="4">
    <source>
        <dbReference type="ARBA" id="ARBA00022692"/>
    </source>
</evidence>
<dbReference type="Gene3D" id="1.20.1560.10">
    <property type="entry name" value="ABC transporter type 1, transmembrane domain"/>
    <property type="match status" value="2"/>
</dbReference>
<dbReference type="InterPro" id="IPR044746">
    <property type="entry name" value="ABCC_6TM_D1"/>
</dbReference>
<evidence type="ECO:0008006" key="14">
    <source>
        <dbReference type="Google" id="ProtNLM"/>
    </source>
</evidence>
<dbReference type="InterPro" id="IPR036640">
    <property type="entry name" value="ABC1_TM_sf"/>
</dbReference>
<keyword evidence="4 10" id="KW-0812">Transmembrane</keyword>
<comment type="similarity">
    <text evidence="2">Belongs to the ABC transporter superfamily. ABCC family. Conjugate transporter (TC 3.A.1.208) subfamily.</text>
</comment>
<feature type="transmembrane region" description="Helical" evidence="10">
    <location>
        <begin position="230"/>
        <end position="251"/>
    </location>
</feature>
<feature type="domain" description="ABC transmembrane type-1" evidence="12">
    <location>
        <begin position="726"/>
        <end position="1011"/>
    </location>
</feature>
<feature type="domain" description="ABC transporter" evidence="11">
    <location>
        <begin position="408"/>
        <end position="631"/>
    </location>
</feature>
<keyword evidence="5" id="KW-0677">Repeat</keyword>
<feature type="domain" description="ABC transporter" evidence="11">
    <location>
        <begin position="1047"/>
        <end position="1281"/>
    </location>
</feature>
<dbReference type="GO" id="GO:0140359">
    <property type="term" value="F:ABC-type transporter activity"/>
    <property type="evidence" value="ECO:0007669"/>
    <property type="project" value="InterPro"/>
</dbReference>
<dbReference type="GeneID" id="20813879"/>
<dbReference type="GO" id="GO:0016887">
    <property type="term" value="F:ATP hydrolysis activity"/>
    <property type="evidence" value="ECO:0007669"/>
    <property type="project" value="InterPro"/>
</dbReference>
<dbReference type="FunFam" id="1.20.1560.10:FF:000006">
    <property type="entry name" value="ATP-binding cassette, sub-family C (CFTR/MRP), member 9"/>
    <property type="match status" value="1"/>
</dbReference>
<accession>W4G2V3</accession>
<dbReference type="InterPro" id="IPR050173">
    <property type="entry name" value="ABC_transporter_C-like"/>
</dbReference>
<evidence type="ECO:0000256" key="5">
    <source>
        <dbReference type="ARBA" id="ARBA00022737"/>
    </source>
</evidence>
<evidence type="ECO:0000256" key="7">
    <source>
        <dbReference type="ARBA" id="ARBA00022840"/>
    </source>
</evidence>
<dbReference type="GO" id="GO:0005774">
    <property type="term" value="C:vacuolar membrane"/>
    <property type="evidence" value="ECO:0007669"/>
    <property type="project" value="UniProtKB-SubCell"/>
</dbReference>
<dbReference type="PROSITE" id="PS50893">
    <property type="entry name" value="ABC_TRANSPORTER_2"/>
    <property type="match status" value="2"/>
</dbReference>
<dbReference type="InterPro" id="IPR003593">
    <property type="entry name" value="AAA+_ATPase"/>
</dbReference>
<feature type="transmembrane region" description="Helical" evidence="10">
    <location>
        <begin position="89"/>
        <end position="110"/>
    </location>
</feature>
<organism evidence="13">
    <name type="scientific">Aphanomyces astaci</name>
    <name type="common">Crayfish plague agent</name>
    <dbReference type="NCBI Taxonomy" id="112090"/>
    <lineage>
        <taxon>Eukaryota</taxon>
        <taxon>Sar</taxon>
        <taxon>Stramenopiles</taxon>
        <taxon>Oomycota</taxon>
        <taxon>Saprolegniomycetes</taxon>
        <taxon>Saprolegniales</taxon>
        <taxon>Verrucalvaceae</taxon>
        <taxon>Aphanomyces</taxon>
    </lineage>
</organism>
<feature type="transmembrane region" description="Helical" evidence="10">
    <location>
        <begin position="769"/>
        <end position="795"/>
    </location>
</feature>
<dbReference type="CDD" id="cd03244">
    <property type="entry name" value="ABCC_MRP_domain2"/>
    <property type="match status" value="1"/>
</dbReference>
<evidence type="ECO:0000259" key="11">
    <source>
        <dbReference type="PROSITE" id="PS50893"/>
    </source>
</evidence>
<feature type="domain" description="ABC transmembrane type-1" evidence="12">
    <location>
        <begin position="94"/>
        <end position="375"/>
    </location>
</feature>
<dbReference type="EMBL" id="KI913149">
    <property type="protein sequence ID" value="ETV73384.1"/>
    <property type="molecule type" value="Genomic_DNA"/>
</dbReference>
<keyword evidence="8 10" id="KW-1133">Transmembrane helix</keyword>
<dbReference type="FunFam" id="3.40.50.300:FF:000610">
    <property type="entry name" value="Multidrug resistance-associated ABC transporter"/>
    <property type="match status" value="1"/>
</dbReference>
<evidence type="ECO:0000256" key="8">
    <source>
        <dbReference type="ARBA" id="ARBA00022989"/>
    </source>
</evidence>
<evidence type="ECO:0000256" key="2">
    <source>
        <dbReference type="ARBA" id="ARBA00009726"/>
    </source>
</evidence>
<feature type="transmembrane region" description="Helical" evidence="10">
    <location>
        <begin position="871"/>
        <end position="890"/>
    </location>
</feature>
<dbReference type="FunFam" id="3.40.50.300:FF:000997">
    <property type="entry name" value="Multidrug resistance-associated protein 1"/>
    <property type="match status" value="1"/>
</dbReference>
<keyword evidence="3" id="KW-0813">Transport</keyword>
<feature type="transmembrane region" description="Helical" evidence="10">
    <location>
        <begin position="712"/>
        <end position="735"/>
    </location>
</feature>
<dbReference type="SUPFAM" id="SSF52540">
    <property type="entry name" value="P-loop containing nucleoside triphosphate hydrolases"/>
    <property type="match status" value="2"/>
</dbReference>
<dbReference type="InterPro" id="IPR044726">
    <property type="entry name" value="ABCC_6TM_D2"/>
</dbReference>
<keyword evidence="7" id="KW-0067">ATP-binding</keyword>
<protein>
    <recommendedName>
        <fullName evidence="14">Multidrug resistance-associated protein 1</fullName>
    </recommendedName>
</protein>
<evidence type="ECO:0000256" key="6">
    <source>
        <dbReference type="ARBA" id="ARBA00022741"/>
    </source>
</evidence>
<dbReference type="InterPro" id="IPR027417">
    <property type="entry name" value="P-loop_NTPase"/>
</dbReference>
<dbReference type="PANTHER" id="PTHR24223:SF443">
    <property type="entry name" value="MULTIDRUG-RESISTANCE LIKE PROTEIN 1, ISOFORM I"/>
    <property type="match status" value="1"/>
</dbReference>
<feature type="transmembrane region" description="Helical" evidence="10">
    <location>
        <begin position="130"/>
        <end position="148"/>
    </location>
</feature>
<reference evidence="13" key="1">
    <citation type="submission" date="2013-12" db="EMBL/GenBank/DDBJ databases">
        <title>The Genome Sequence of Aphanomyces astaci APO3.</title>
        <authorList>
            <consortium name="The Broad Institute Genomics Platform"/>
            <person name="Russ C."/>
            <person name="Tyler B."/>
            <person name="van West P."/>
            <person name="Dieguez-Uribeondo J."/>
            <person name="Young S.K."/>
            <person name="Zeng Q."/>
            <person name="Gargeya S."/>
            <person name="Fitzgerald M."/>
            <person name="Abouelleil A."/>
            <person name="Alvarado L."/>
            <person name="Chapman S.B."/>
            <person name="Gainer-Dewar J."/>
            <person name="Goldberg J."/>
            <person name="Griggs A."/>
            <person name="Gujja S."/>
            <person name="Hansen M."/>
            <person name="Howarth C."/>
            <person name="Imamovic A."/>
            <person name="Ireland A."/>
            <person name="Larimer J."/>
            <person name="McCowan C."/>
            <person name="Murphy C."/>
            <person name="Pearson M."/>
            <person name="Poon T.W."/>
            <person name="Priest M."/>
            <person name="Roberts A."/>
            <person name="Saif S."/>
            <person name="Shea T."/>
            <person name="Sykes S."/>
            <person name="Wortman J."/>
            <person name="Nusbaum C."/>
            <person name="Birren B."/>
        </authorList>
    </citation>
    <scope>NUCLEOTIDE SEQUENCE [LARGE SCALE GENOMIC DNA]</scope>
    <source>
        <strain evidence="13">APO3</strain>
    </source>
</reference>
<dbReference type="VEuPathDB" id="FungiDB:H257_11883"/>
<dbReference type="InterPro" id="IPR011527">
    <property type="entry name" value="ABC1_TM_dom"/>
</dbReference>
<dbReference type="SMART" id="SM00382">
    <property type="entry name" value="AAA"/>
    <property type="match status" value="2"/>
</dbReference>
<evidence type="ECO:0000256" key="10">
    <source>
        <dbReference type="SAM" id="Phobius"/>
    </source>
</evidence>
<dbReference type="STRING" id="112090.W4G2V3"/>
<keyword evidence="9 10" id="KW-0472">Membrane</keyword>
<dbReference type="RefSeq" id="XP_009837259.1">
    <property type="nucleotide sequence ID" value="XM_009838957.1"/>
</dbReference>
<dbReference type="Pfam" id="PF00664">
    <property type="entry name" value="ABC_membrane"/>
    <property type="match status" value="2"/>
</dbReference>
<dbReference type="InterPro" id="IPR003439">
    <property type="entry name" value="ABC_transporter-like_ATP-bd"/>
</dbReference>
<gene>
    <name evidence="13" type="ORF">H257_11883</name>
</gene>
<dbReference type="PROSITE" id="PS00211">
    <property type="entry name" value="ABC_TRANSPORTER_1"/>
    <property type="match status" value="1"/>
</dbReference>
<feature type="transmembrane region" description="Helical" evidence="10">
    <location>
        <begin position="844"/>
        <end position="865"/>
    </location>
</feature>
<evidence type="ECO:0000256" key="1">
    <source>
        <dbReference type="ARBA" id="ARBA00004128"/>
    </source>
</evidence>
<evidence type="ECO:0000256" key="3">
    <source>
        <dbReference type="ARBA" id="ARBA00022448"/>
    </source>
</evidence>
<dbReference type="GO" id="GO:0005524">
    <property type="term" value="F:ATP binding"/>
    <property type="evidence" value="ECO:0007669"/>
    <property type="project" value="UniProtKB-KW"/>
</dbReference>
<proteinExistence type="inferred from homology"/>
<dbReference type="PROSITE" id="PS50929">
    <property type="entry name" value="ABC_TM1F"/>
    <property type="match status" value="2"/>
</dbReference>
<comment type="subcellular location">
    <subcellularLocation>
        <location evidence="1">Vacuole membrane</location>
        <topology evidence="1">Multi-pass membrane protein</topology>
    </subcellularLocation>
</comment>
<dbReference type="Gene3D" id="3.40.50.300">
    <property type="entry name" value="P-loop containing nucleotide triphosphate hydrolases"/>
    <property type="match status" value="2"/>
</dbReference>
<evidence type="ECO:0000256" key="9">
    <source>
        <dbReference type="ARBA" id="ARBA00023136"/>
    </source>
</evidence>
<dbReference type="Pfam" id="PF00005">
    <property type="entry name" value="ABC_tran"/>
    <property type="match status" value="2"/>
</dbReference>
<dbReference type="PANTHER" id="PTHR24223">
    <property type="entry name" value="ATP-BINDING CASSETTE SUB-FAMILY C"/>
    <property type="match status" value="1"/>
</dbReference>
<feature type="transmembrane region" description="Helical" evidence="10">
    <location>
        <begin position="202"/>
        <end position="224"/>
    </location>
</feature>
<dbReference type="CDD" id="cd18580">
    <property type="entry name" value="ABC_6TM_ABCC_D2"/>
    <property type="match status" value="1"/>
</dbReference>
<sequence>MSKSARYQAVSSVKEERNYARHPLDTANVLSRLSYGWATPLMNLGNQRQLESSDLWPLQQENQCDFVSRQFEPKYHATKSIVKASLSVFGLRALFIGFLQLVAMVASLYGPIVLQQVVSSVETTSADFQTLLVPIVMLFVVKVFQAVVKTQSDLQNEIMYVQFTSALQNLLYKKTMVLNAKSRKLKSTGEISNLFTSDMWQVLAVSFTANDIWITPLQVVALLFMLWQVLGWAMVTGIVVIGVAFIVNRFLATASRNTWKELMEKKDIRMKVVNEVFGSMQIIKLNAWEERYYDKIRDFRDDELKSLWTGSCIQAGTIAMNYIAPVALTTVSFASYVLLFKQTLTASKVFTALALFNMIKAPMMRLPQIIATWMQSLVSYKRFTEFLALDERDPTIVSSTVSSNAMAIEVVDGCFGWDADKPFFNHLNVSVKRGELVVLHGSVGEGKSSFCNVLLGELDKYGGSVGVSGRVAFFAQQPWIQNMTIRENILFGLPYDRVKYNSVLEACALAKDLTLFAAGDRTEIGSKGVNVSGGQKARISLARACYSDADIFILDSPLSAVDAIVQNEIFTKCMLGLLRHKTILLVTHSPEIIGSPYVDRTIEIKDGALVETVNVAKIGLDKSPISPLKARQYFTDDSSEDLLEDRVAVTTVHYQDMMLVSPSVKSPFGGHLEQYCLFTPVDDSQPKTYNETSGKLVVVEEREAGRVSSEVFLAYFNALGGWPVVIVLLVVQSAWQGLQVASDLWLSSWTSTGSTTTSEEFQASAEYNISIYALLAVGSSVMVVFRSLTVSWAGLRASKKLFDDLCKALLGAPMRFFDANPLGRILNRFSGDMNQVDGRIPGSVSYFVATLFILVFSLGTTVFVIKSMSVVLLPLMYIYYKVGSVFVQPAREMERLSKTTRSPMITHISESIDGAVLVRAFGPKQVRRFERLHQVKVDRNNETNFCSDLAGQWFAFRIQMISASMLLVTTLALVYMRNYLTAGLIGLVFNYSLQITNQLEGMVWVWSSLETAMVAPERVAEYTNVEQEAPRVIPGSVPSSWPQDGSVRFDRVSFRYKPNDPLVLKCISFDVKSGEKVGIVGRTGAGKSSLTMALFRINELASGTMVISGVDAFSMGVKTLRESMAIIPQNPILFKGTLRTYLDPFDQYTDAELWAVLAKVRLTGRIAAETDKLQSVVEENGENYSVGERQMLCMARALLRQCRIVVMDEATAAMDHETDQNLQRVIRDEFAGSTVLTIAHRLDTVLDADRIMVFDQGRIVQCDAPGKLIQAGTGIFYDLCSEGGYLNNIIDGARDNTDNE</sequence>
<keyword evidence="6" id="KW-0547">Nucleotide-binding</keyword>
<dbReference type="InterPro" id="IPR017871">
    <property type="entry name" value="ABC_transporter-like_CS"/>
</dbReference>